<dbReference type="AlphaFoldDB" id="A0A2M9AQB4"/>
<keyword evidence="2" id="KW-1185">Reference proteome</keyword>
<dbReference type="RefSeq" id="WP_100338817.1">
    <property type="nucleotide sequence ID" value="NZ_PGFA01000005.1"/>
</dbReference>
<gene>
    <name evidence="1" type="ORF">CLV45_4581</name>
</gene>
<protein>
    <submittedName>
        <fullName evidence="1">Uncharacterized protein</fullName>
    </submittedName>
</protein>
<reference evidence="1 2" key="1">
    <citation type="submission" date="2017-11" db="EMBL/GenBank/DDBJ databases">
        <title>Genomic Encyclopedia of Archaeal and Bacterial Type Strains, Phase II (KMG-II): From Individual Species to Whole Genera.</title>
        <authorList>
            <person name="Goeker M."/>
        </authorList>
    </citation>
    <scope>NUCLEOTIDE SEQUENCE [LARGE SCALE GENOMIC DNA]</scope>
    <source>
        <strain evidence="1 2">DSM 11115</strain>
    </source>
</reference>
<dbReference type="EMBL" id="PGFA01000005">
    <property type="protein sequence ID" value="PJJ47891.1"/>
    <property type="molecule type" value="Genomic_DNA"/>
</dbReference>
<evidence type="ECO:0000313" key="1">
    <source>
        <dbReference type="EMBL" id="PJJ47891.1"/>
    </source>
</evidence>
<evidence type="ECO:0000313" key="2">
    <source>
        <dbReference type="Proteomes" id="UP000228535"/>
    </source>
</evidence>
<dbReference type="OrthoDB" id="666171at2"/>
<comment type="caution">
    <text evidence="1">The sequence shown here is derived from an EMBL/GenBank/DDBJ whole genome shotgun (WGS) entry which is preliminary data.</text>
</comment>
<dbReference type="Proteomes" id="UP000228535">
    <property type="component" value="Unassembled WGS sequence"/>
</dbReference>
<organism evidence="1 2">
    <name type="scientific">Hymenobacter chitinivorans DSM 11115</name>
    <dbReference type="NCBI Taxonomy" id="1121954"/>
    <lineage>
        <taxon>Bacteria</taxon>
        <taxon>Pseudomonadati</taxon>
        <taxon>Bacteroidota</taxon>
        <taxon>Cytophagia</taxon>
        <taxon>Cytophagales</taxon>
        <taxon>Hymenobacteraceae</taxon>
        <taxon>Hymenobacter</taxon>
    </lineage>
</organism>
<proteinExistence type="predicted"/>
<sequence length="147" mass="15988">MHIDELDQEDADIDWFAVDAEGHILHVASGGGILPESVAASQEVLLELHHYFLTLPDTTAAEAAEVEDGAEAAGGYQSFARYARRGLFSFEKTRLHERADSRYHLVARPVVPLLVSELPKKLAQLLGRTRLPGSVGGQTALDSSQIL</sequence>
<name>A0A2M9AQB4_9BACT</name>
<accession>A0A2M9AQB4</accession>